<keyword evidence="2" id="KW-1185">Reference proteome</keyword>
<dbReference type="EMBL" id="ACBW01000177">
    <property type="protein sequence ID" value="EEF77252.1"/>
    <property type="molecule type" value="Genomic_DNA"/>
</dbReference>
<comment type="caution">
    <text evidence="1">The sequence shown here is derived from an EMBL/GenBank/DDBJ whole genome shotgun (WGS) entry which is preliminary data.</text>
</comment>
<evidence type="ECO:0000313" key="2">
    <source>
        <dbReference type="Proteomes" id="UP000014073"/>
    </source>
</evidence>
<accession>S0FBP0</accession>
<reference evidence="1 2" key="1">
    <citation type="submission" date="2008-12" db="EMBL/GenBank/DDBJ databases">
        <authorList>
            <person name="Fulton L."/>
            <person name="Clifton S."/>
            <person name="Fulton B."/>
            <person name="Xu J."/>
            <person name="Minx P."/>
            <person name="Pepin K.H."/>
            <person name="Johnson M."/>
            <person name="Bhonagiri V."/>
            <person name="Nash W.E."/>
            <person name="Mardis E.R."/>
            <person name="Wilson R.K."/>
        </authorList>
    </citation>
    <scope>NUCLEOTIDE SEQUENCE [LARGE SCALE GENOMIC DNA]</scope>
    <source>
        <strain evidence="1 2">DSM 18228</strain>
    </source>
</reference>
<dbReference type="AlphaFoldDB" id="S0FBP0"/>
<sequence length="79" mass="8752">MQQFFRNPLLGESTIGTAGTDEQFYLVGCGQLASVECMDFFRREIRMFNGIAGTNGYAMSATDASVGIYFNAFILMKTE</sequence>
<protein>
    <submittedName>
        <fullName evidence="1">Uncharacterized protein</fullName>
    </submittedName>
</protein>
<name>S0FBP0_9BACT</name>
<dbReference type="STRING" id="547042.BACCOPRO_02771"/>
<dbReference type="Proteomes" id="UP000014073">
    <property type="component" value="Unassembled WGS sequence"/>
</dbReference>
<evidence type="ECO:0000313" key="1">
    <source>
        <dbReference type="EMBL" id="EEF77252.1"/>
    </source>
</evidence>
<organism evidence="1 2">
    <name type="scientific">Phocaeicola coprophilus DSM 18228 = JCM 13818</name>
    <dbReference type="NCBI Taxonomy" id="547042"/>
    <lineage>
        <taxon>Bacteria</taxon>
        <taxon>Pseudomonadati</taxon>
        <taxon>Bacteroidota</taxon>
        <taxon>Bacteroidia</taxon>
        <taxon>Bacteroidales</taxon>
        <taxon>Bacteroidaceae</taxon>
        <taxon>Phocaeicola</taxon>
    </lineage>
</organism>
<gene>
    <name evidence="1" type="ORF">BACCOPRO_02771</name>
</gene>
<dbReference type="HOGENOM" id="CLU_2598646_0_0_10"/>
<proteinExistence type="predicted"/>